<evidence type="ECO:0000259" key="1">
    <source>
        <dbReference type="PROSITE" id="PS51186"/>
    </source>
</evidence>
<name>A0ABW3D1J4_9FLAO</name>
<reference evidence="3" key="1">
    <citation type="journal article" date="2019" name="Int. J. Syst. Evol. Microbiol.">
        <title>The Global Catalogue of Microorganisms (GCM) 10K type strain sequencing project: providing services to taxonomists for standard genome sequencing and annotation.</title>
        <authorList>
            <consortium name="The Broad Institute Genomics Platform"/>
            <consortium name="The Broad Institute Genome Sequencing Center for Infectious Disease"/>
            <person name="Wu L."/>
            <person name="Ma J."/>
        </authorList>
    </citation>
    <scope>NUCLEOTIDE SEQUENCE [LARGE SCALE GENOMIC DNA]</scope>
    <source>
        <strain evidence="3">CCUG 62952</strain>
    </source>
</reference>
<keyword evidence="3" id="KW-1185">Reference proteome</keyword>
<dbReference type="Gene3D" id="3.40.630.30">
    <property type="match status" value="1"/>
</dbReference>
<keyword evidence="2" id="KW-0808">Transferase</keyword>
<gene>
    <name evidence="2" type="ORF">ACFQ1M_14075</name>
</gene>
<dbReference type="PROSITE" id="PS51186">
    <property type="entry name" value="GNAT"/>
    <property type="match status" value="1"/>
</dbReference>
<organism evidence="2 3">
    <name type="scientific">Sungkyunkwania multivorans</name>
    <dbReference type="NCBI Taxonomy" id="1173618"/>
    <lineage>
        <taxon>Bacteria</taxon>
        <taxon>Pseudomonadati</taxon>
        <taxon>Bacteroidota</taxon>
        <taxon>Flavobacteriia</taxon>
        <taxon>Flavobacteriales</taxon>
        <taxon>Flavobacteriaceae</taxon>
        <taxon>Sungkyunkwania</taxon>
    </lineage>
</organism>
<comment type="caution">
    <text evidence="2">The sequence shown here is derived from an EMBL/GenBank/DDBJ whole genome shotgun (WGS) entry which is preliminary data.</text>
</comment>
<feature type="domain" description="N-acetyltransferase" evidence="1">
    <location>
        <begin position="6"/>
        <end position="177"/>
    </location>
</feature>
<accession>A0ABW3D1J4</accession>
<dbReference type="EMBL" id="JBHTJH010000017">
    <property type="protein sequence ID" value="MFD0863337.1"/>
    <property type="molecule type" value="Genomic_DNA"/>
</dbReference>
<dbReference type="Pfam" id="PF00583">
    <property type="entry name" value="Acetyltransf_1"/>
    <property type="match status" value="1"/>
</dbReference>
<keyword evidence="2" id="KW-0012">Acyltransferase</keyword>
<dbReference type="SUPFAM" id="SSF55729">
    <property type="entry name" value="Acyl-CoA N-acyltransferases (Nat)"/>
    <property type="match status" value="1"/>
</dbReference>
<evidence type="ECO:0000313" key="2">
    <source>
        <dbReference type="EMBL" id="MFD0863337.1"/>
    </source>
</evidence>
<evidence type="ECO:0000313" key="3">
    <source>
        <dbReference type="Proteomes" id="UP001596978"/>
    </source>
</evidence>
<proteinExistence type="predicted"/>
<dbReference type="InterPro" id="IPR000182">
    <property type="entry name" value="GNAT_dom"/>
</dbReference>
<dbReference type="RefSeq" id="WP_386409285.1">
    <property type="nucleotide sequence ID" value="NZ_JBHTJH010000017.1"/>
</dbReference>
<dbReference type="EC" id="2.3.-.-" evidence="2"/>
<dbReference type="GO" id="GO:0016746">
    <property type="term" value="F:acyltransferase activity"/>
    <property type="evidence" value="ECO:0007669"/>
    <property type="project" value="UniProtKB-KW"/>
</dbReference>
<protein>
    <submittedName>
        <fullName evidence="2">GNAT family N-acetyltransferase</fullName>
        <ecNumber evidence="2">2.3.-.-</ecNumber>
    </submittedName>
</protein>
<dbReference type="Proteomes" id="UP001596978">
    <property type="component" value="Unassembled WGS sequence"/>
</dbReference>
<dbReference type="InterPro" id="IPR016181">
    <property type="entry name" value="Acyl_CoA_acyltransferase"/>
</dbReference>
<sequence length="177" mass="20717">MLKNEITYKQASSDDELRQILALQQENHRDDLSIEIQKKEGFITLRHDFETLKQMNDACGHIIAKDGFKVVGYALSMTRYFRDDIPLLIPMFQKIEKALPSTDYLVMGQVCIDRQYRGKGIFRDLYKYMRAALSKDFEMLITEVNKKNTRSLNAHKAIGFEILSTSDDWLVIAWDWK</sequence>